<feature type="region of interest" description="Disordered" evidence="1">
    <location>
        <begin position="164"/>
        <end position="231"/>
    </location>
</feature>
<evidence type="ECO:0000259" key="2">
    <source>
        <dbReference type="PROSITE" id="PS00028"/>
    </source>
</evidence>
<accession>A0ABR3P948</accession>
<dbReference type="RefSeq" id="XP_069198973.1">
    <property type="nucleotide sequence ID" value="XM_069342473.1"/>
</dbReference>
<organism evidence="3 4">
    <name type="scientific">Neodothiora populina</name>
    <dbReference type="NCBI Taxonomy" id="2781224"/>
    <lineage>
        <taxon>Eukaryota</taxon>
        <taxon>Fungi</taxon>
        <taxon>Dikarya</taxon>
        <taxon>Ascomycota</taxon>
        <taxon>Pezizomycotina</taxon>
        <taxon>Dothideomycetes</taxon>
        <taxon>Dothideomycetidae</taxon>
        <taxon>Dothideales</taxon>
        <taxon>Dothioraceae</taxon>
        <taxon>Neodothiora</taxon>
    </lineage>
</organism>
<evidence type="ECO:0000313" key="3">
    <source>
        <dbReference type="EMBL" id="KAL1302697.1"/>
    </source>
</evidence>
<evidence type="ECO:0000256" key="1">
    <source>
        <dbReference type="SAM" id="MobiDB-lite"/>
    </source>
</evidence>
<dbReference type="EMBL" id="JBFMKM010000012">
    <property type="protein sequence ID" value="KAL1302697.1"/>
    <property type="molecule type" value="Genomic_DNA"/>
</dbReference>
<reference evidence="3 4" key="1">
    <citation type="submission" date="2024-07" db="EMBL/GenBank/DDBJ databases">
        <title>Draft sequence of the Neodothiora populina.</title>
        <authorList>
            <person name="Drown D.D."/>
            <person name="Schuette U.S."/>
            <person name="Buechlein A.B."/>
            <person name="Rusch D.R."/>
            <person name="Winton L.W."/>
            <person name="Adams G.A."/>
        </authorList>
    </citation>
    <scope>NUCLEOTIDE SEQUENCE [LARGE SCALE GENOMIC DNA]</scope>
    <source>
        <strain evidence="3 4">CPC 39397</strain>
    </source>
</reference>
<dbReference type="InterPro" id="IPR039258">
    <property type="entry name" value="ZNF511"/>
</dbReference>
<dbReference type="GeneID" id="95976761"/>
<dbReference type="Proteomes" id="UP001562354">
    <property type="component" value="Unassembled WGS sequence"/>
</dbReference>
<sequence length="269" mass="30022">MAKRQRQDSNVSLHEQDLSSAAAQEIVHPGKYTHLDATPAETTKGSSSQTIQCALPPHKPLLFERYSDYEVHYQKTHVNRCLECNRNFPTEHFLDLHIAENHDPLRAARREQRGEKTYECFVEGCDKVCSTWQKRRMHLVAKHMFPPEYDFFIVNDGIDNRTSMLRPESSYRGRGRSSAATGTAEAVDNNKGRGHGHDAVKMDICGDEGTVPMTQADEDQTTQTTQTESIDQQADDAVINSITGSLAALNFVPKSVTFGRKQGGGLAKS</sequence>
<proteinExistence type="predicted"/>
<gene>
    <name evidence="3" type="ORF">AAFC00_003059</name>
</gene>
<keyword evidence="4" id="KW-1185">Reference proteome</keyword>
<feature type="compositionally biased region" description="Basic and acidic residues" evidence="1">
    <location>
        <begin position="188"/>
        <end position="201"/>
    </location>
</feature>
<dbReference type="PANTHER" id="PTHR21354">
    <property type="entry name" value="ZINC FINGER PROTEIN 511"/>
    <property type="match status" value="1"/>
</dbReference>
<name>A0ABR3P948_9PEZI</name>
<dbReference type="PANTHER" id="PTHR21354:SF0">
    <property type="entry name" value="ZINC FINGER PROTEIN 511"/>
    <property type="match status" value="1"/>
</dbReference>
<feature type="compositionally biased region" description="Low complexity" evidence="1">
    <location>
        <begin position="221"/>
        <end position="231"/>
    </location>
</feature>
<dbReference type="SMART" id="SM00355">
    <property type="entry name" value="ZnF_C2H2"/>
    <property type="match status" value="2"/>
</dbReference>
<comment type="caution">
    <text evidence="3">The sequence shown here is derived from an EMBL/GenBank/DDBJ whole genome shotgun (WGS) entry which is preliminary data.</text>
</comment>
<feature type="domain" description="C2H2-type" evidence="2">
    <location>
        <begin position="81"/>
        <end position="102"/>
    </location>
</feature>
<dbReference type="InterPro" id="IPR013087">
    <property type="entry name" value="Znf_C2H2_type"/>
</dbReference>
<evidence type="ECO:0000313" key="4">
    <source>
        <dbReference type="Proteomes" id="UP001562354"/>
    </source>
</evidence>
<dbReference type="PROSITE" id="PS00028">
    <property type="entry name" value="ZINC_FINGER_C2H2_1"/>
    <property type="match status" value="1"/>
</dbReference>
<protein>
    <recommendedName>
        <fullName evidence="2">C2H2-type domain-containing protein</fullName>
    </recommendedName>
</protein>